<feature type="region of interest" description="Disordered" evidence="1">
    <location>
        <begin position="1"/>
        <end position="31"/>
    </location>
</feature>
<evidence type="ECO:0000259" key="2">
    <source>
        <dbReference type="Pfam" id="PF13362"/>
    </source>
</evidence>
<evidence type="ECO:0000256" key="1">
    <source>
        <dbReference type="SAM" id="MobiDB-lite"/>
    </source>
</evidence>
<name>H3KFG2_9BURK</name>
<dbReference type="RefSeq" id="WP_008542457.1">
    <property type="nucleotide sequence ID" value="NZ_JH604973.1"/>
</dbReference>
<dbReference type="AlphaFoldDB" id="H3KFG2"/>
<comment type="caution">
    <text evidence="4">The sequence shown here is derived from an EMBL/GenBank/DDBJ whole genome shotgun (WGS) entry which is preliminary data.</text>
</comment>
<dbReference type="HOGENOM" id="CLU_1149375_0_0_4"/>
<dbReference type="PATRIC" id="fig|762967.3.peg.1161"/>
<evidence type="ECO:0000313" key="5">
    <source>
        <dbReference type="Proteomes" id="UP000004956"/>
    </source>
</evidence>
<evidence type="ECO:0000259" key="3">
    <source>
        <dbReference type="Pfam" id="PF23639"/>
    </source>
</evidence>
<gene>
    <name evidence="4" type="ORF">HMPREF9440_01479</name>
</gene>
<dbReference type="Pfam" id="PF13362">
    <property type="entry name" value="Toprim_3"/>
    <property type="match status" value="1"/>
</dbReference>
<evidence type="ECO:0000313" key="4">
    <source>
        <dbReference type="EMBL" id="EHY31142.1"/>
    </source>
</evidence>
<keyword evidence="5" id="KW-1185">Reference proteome</keyword>
<feature type="domain" description="Toprim" evidence="2">
    <location>
        <begin position="145"/>
        <end position="236"/>
    </location>
</feature>
<reference evidence="4 5" key="1">
    <citation type="submission" date="2011-11" db="EMBL/GenBank/DDBJ databases">
        <authorList>
            <person name="Weinstock G."/>
            <person name="Sodergren E."/>
            <person name="Clifton S."/>
            <person name="Fulton L."/>
            <person name="Fulton B."/>
            <person name="Courtney L."/>
            <person name="Fronick C."/>
            <person name="Harrison M."/>
            <person name="Strong C."/>
            <person name="Farmer C."/>
            <person name="Delahaunty K."/>
            <person name="Markovic C."/>
            <person name="Hall O."/>
            <person name="Minx P."/>
            <person name="Tomlinson C."/>
            <person name="Mitreva M."/>
            <person name="Hou S."/>
            <person name="Chen J."/>
            <person name="Wollam A."/>
            <person name="Pepin K.H."/>
            <person name="Johnson M."/>
            <person name="Bhonagiri V."/>
            <person name="Zhang X."/>
            <person name="Suruliraj S."/>
            <person name="Warren W."/>
            <person name="Chinwalla A."/>
            <person name="Mardis E.R."/>
            <person name="Wilson R.K."/>
        </authorList>
    </citation>
    <scope>NUCLEOTIDE SEQUENCE [LARGE SCALE GENOMIC DNA]</scope>
    <source>
        <strain evidence="4 5">YIT 11816</strain>
    </source>
</reference>
<dbReference type="InterPro" id="IPR006171">
    <property type="entry name" value="TOPRIM_dom"/>
</dbReference>
<sequence>QASEEERRAARERAAAYRAEREKEEEEARRRKAELEALWDSAKPLTREDSPPLRYLAKRGLAGCDLSHELRWVEALPYKDQDGNDSTWPALLARVSDERGGLVSIHRTYLTEEGDKAPVPVAKKLAAGPLGNGFIRLFPPSDFLCLAEGIETALSVHELTGLPAWSVISLNGFQRFEAPPEGVRVLCIYGDNDASFTGAAGAYALAARLRARHPELQVDVRIPEGTGTDWNDVIRASRAAS</sequence>
<dbReference type="Proteomes" id="UP000004956">
    <property type="component" value="Unassembled WGS sequence"/>
</dbReference>
<dbReference type="Pfam" id="PF23639">
    <property type="entry name" value="DUF7146"/>
    <property type="match status" value="1"/>
</dbReference>
<dbReference type="STRING" id="762967.HMPREF9440_01479"/>
<feature type="domain" description="DUF7146" evidence="3">
    <location>
        <begin position="30"/>
        <end position="135"/>
    </location>
</feature>
<proteinExistence type="predicted"/>
<accession>H3KFG2</accession>
<dbReference type="EMBL" id="AFBQ01000216">
    <property type="protein sequence ID" value="EHY31142.1"/>
    <property type="molecule type" value="Genomic_DNA"/>
</dbReference>
<feature type="non-terminal residue" evidence="4">
    <location>
        <position position="1"/>
    </location>
</feature>
<organism evidence="4 5">
    <name type="scientific">Sutterella parvirubra YIT 11816</name>
    <dbReference type="NCBI Taxonomy" id="762967"/>
    <lineage>
        <taxon>Bacteria</taxon>
        <taxon>Pseudomonadati</taxon>
        <taxon>Pseudomonadota</taxon>
        <taxon>Betaproteobacteria</taxon>
        <taxon>Burkholderiales</taxon>
        <taxon>Sutterellaceae</taxon>
        <taxon>Sutterella</taxon>
    </lineage>
</organism>
<dbReference type="InterPro" id="IPR055570">
    <property type="entry name" value="DUF7146"/>
</dbReference>
<protein>
    <submittedName>
        <fullName evidence="4">Uncharacterized protein</fullName>
    </submittedName>
</protein>